<reference evidence="2 3" key="1">
    <citation type="submission" date="2019-02" db="EMBL/GenBank/DDBJ databases">
        <title>Genome sequencing of the rare red list fungi Phellinidium pouzarii.</title>
        <authorList>
            <person name="Buettner E."/>
            <person name="Kellner H."/>
        </authorList>
    </citation>
    <scope>NUCLEOTIDE SEQUENCE [LARGE SCALE GENOMIC DNA]</scope>
    <source>
        <strain evidence="2 3">DSM 108285</strain>
    </source>
</reference>
<accession>A0A4S4L9W2</accession>
<dbReference type="PANTHER" id="PTHR34815:SF2">
    <property type="entry name" value="N-ACETYLTRANSFERASE DOMAIN-CONTAINING PROTEIN"/>
    <property type="match status" value="1"/>
</dbReference>
<organism evidence="2 3">
    <name type="scientific">Phellinidium pouzarii</name>
    <dbReference type="NCBI Taxonomy" id="167371"/>
    <lineage>
        <taxon>Eukaryota</taxon>
        <taxon>Fungi</taxon>
        <taxon>Dikarya</taxon>
        <taxon>Basidiomycota</taxon>
        <taxon>Agaricomycotina</taxon>
        <taxon>Agaricomycetes</taxon>
        <taxon>Hymenochaetales</taxon>
        <taxon>Hymenochaetaceae</taxon>
        <taxon>Phellinidium</taxon>
    </lineage>
</organism>
<dbReference type="PANTHER" id="PTHR34815">
    <property type="entry name" value="LYSINE ACETYLTRANSFERASE"/>
    <property type="match status" value="1"/>
</dbReference>
<evidence type="ECO:0000313" key="2">
    <source>
        <dbReference type="EMBL" id="THH08245.1"/>
    </source>
</evidence>
<feature type="domain" description="LYC1 C-terminal" evidence="1">
    <location>
        <begin position="201"/>
        <end position="387"/>
    </location>
</feature>
<dbReference type="Pfam" id="PF22998">
    <property type="entry name" value="GNAT_LYC1-like"/>
    <property type="match status" value="1"/>
</dbReference>
<dbReference type="InterPro" id="IPR053013">
    <property type="entry name" value="LAT"/>
</dbReference>
<dbReference type="InterPro" id="IPR055100">
    <property type="entry name" value="GNAT_LYC1-like"/>
</dbReference>
<gene>
    <name evidence="2" type="ORF">EW145_g2828</name>
</gene>
<evidence type="ECO:0000313" key="3">
    <source>
        <dbReference type="Proteomes" id="UP000308199"/>
    </source>
</evidence>
<evidence type="ECO:0000259" key="1">
    <source>
        <dbReference type="Pfam" id="PF22998"/>
    </source>
</evidence>
<name>A0A4S4L9W2_9AGAM</name>
<dbReference type="AlphaFoldDB" id="A0A4S4L9W2"/>
<comment type="caution">
    <text evidence="2">The sequence shown here is derived from an EMBL/GenBank/DDBJ whole genome shotgun (WGS) entry which is preliminary data.</text>
</comment>
<dbReference type="EMBL" id="SGPK01000107">
    <property type="protein sequence ID" value="THH08245.1"/>
    <property type="molecule type" value="Genomic_DNA"/>
</dbReference>
<proteinExistence type="predicted"/>
<sequence>MSSQYLASLTLFAATREQTVESRRRTFPQWGRGLTLEQYLTREATMDQAEQAVNGKLITWVLVPRNDPSTLDFKCSCETYRRKGLIKRPDSTSSEEVFGYGIASVFTPPQHRKKGHAGRMMRLLHWVLAPKDVLPPFPEGWGTPPSGHVCCGNAKFSVLYSDIGPGFYKSAGPDEKSEGWIVRDPVSTIWDVPKDAPNEIPAQPAASVKWLTVDACEAIWDQDVALMKADLASTDTPRTVFTFLPDAGVSAYLVRRTIFFISGHSLYELPTKWGITLQSIQKDEHSVTTSATWTLDVRPPPPTLIVTRLRTTKESFPQLVFCMLSAARESQMERVEVWNLPMELQEIASSLGGKTLVRDEHLNAFKWYGPEKSEDLEWAFNEKFAWC</sequence>
<dbReference type="Proteomes" id="UP000308199">
    <property type="component" value="Unassembled WGS sequence"/>
</dbReference>
<dbReference type="OrthoDB" id="2020070at2759"/>
<protein>
    <recommendedName>
        <fullName evidence="1">LYC1 C-terminal domain-containing protein</fullName>
    </recommendedName>
</protein>
<keyword evidence="3" id="KW-1185">Reference proteome</keyword>